<dbReference type="EMBL" id="JACHHG010000012">
    <property type="protein sequence ID" value="MBB6099463.1"/>
    <property type="molecule type" value="Genomic_DNA"/>
</dbReference>
<proteinExistence type="predicted"/>
<dbReference type="RefSeq" id="WP_183988217.1">
    <property type="nucleotide sequence ID" value="NZ_JACHHG010000012.1"/>
</dbReference>
<evidence type="ECO:0000259" key="3">
    <source>
        <dbReference type="PROSITE" id="PS50893"/>
    </source>
</evidence>
<feature type="domain" description="ABC transporter" evidence="3">
    <location>
        <begin position="254"/>
        <end position="490"/>
    </location>
</feature>
<organism evidence="4 5">
    <name type="scientific">Deinobacterium chartae</name>
    <dbReference type="NCBI Taxonomy" id="521158"/>
    <lineage>
        <taxon>Bacteria</taxon>
        <taxon>Thermotogati</taxon>
        <taxon>Deinococcota</taxon>
        <taxon>Deinococci</taxon>
        <taxon>Deinococcales</taxon>
        <taxon>Deinococcaceae</taxon>
        <taxon>Deinobacterium</taxon>
    </lineage>
</organism>
<evidence type="ECO:0000256" key="2">
    <source>
        <dbReference type="ARBA" id="ARBA00022840"/>
    </source>
</evidence>
<reference evidence="4 5" key="1">
    <citation type="submission" date="2020-08" db="EMBL/GenBank/DDBJ databases">
        <title>Genomic Encyclopedia of Type Strains, Phase IV (KMG-IV): sequencing the most valuable type-strain genomes for metagenomic binning, comparative biology and taxonomic classification.</title>
        <authorList>
            <person name="Goeker M."/>
        </authorList>
    </citation>
    <scope>NUCLEOTIDE SEQUENCE [LARGE SCALE GENOMIC DNA]</scope>
    <source>
        <strain evidence="4 5">DSM 21458</strain>
    </source>
</reference>
<keyword evidence="1" id="KW-0547">Nucleotide-binding</keyword>
<evidence type="ECO:0000256" key="1">
    <source>
        <dbReference type="ARBA" id="ARBA00022741"/>
    </source>
</evidence>
<dbReference type="InterPro" id="IPR003593">
    <property type="entry name" value="AAA+_ATPase"/>
</dbReference>
<keyword evidence="5" id="KW-1185">Reference proteome</keyword>
<dbReference type="PROSITE" id="PS00211">
    <property type="entry name" value="ABC_TRANSPORTER_1"/>
    <property type="match status" value="1"/>
</dbReference>
<keyword evidence="2 4" id="KW-0067">ATP-binding</keyword>
<dbReference type="Gene3D" id="3.40.50.300">
    <property type="entry name" value="P-loop containing nucleotide triphosphate hydrolases"/>
    <property type="match status" value="2"/>
</dbReference>
<dbReference type="SMART" id="SM00382">
    <property type="entry name" value="AAA"/>
    <property type="match status" value="2"/>
</dbReference>
<sequence length="490" mass="53793">MTSESLPLVRLEGVHVRLGGRMVLEAIDFELRPGERWALSGPNGAGKSTLLRVVRGELWPESGLRVYHLEGHTTRSPLRARERFARVASDLGDSLLLRDWAPTAHGVVLSGLRDSALPSGSFTPEQEARAHALLDAVGLGPLAGRDFRTLSQGQRARTLLARALITDPDVLLLDEFLDAADAASRAAMRAFVSARPELTWIQISHRPEDLLPGTTRELRLEAGRVIGRGAVAPALPAPRIRPARMVPPEGETLIRIENVDVYRNDHRALEGVSWELRAGQNWALLGENGAGKSTLARLLRAELRPAVGGAVRYFGLPERATARQVQSRVGLVSAELAARHRRDMLGRDVIASGFHGTLGFAEALTDEQERYLHRLVQVFDLSDLLERNALELSQGQLARLLLARALAPRPRLLVLDEPFNHLDAASRERLRAAIEALDDLNANFVIVAHRPGDLPVTTTHALLLEAGRVRYAGPLEGLERWEELGLVPRS</sequence>
<dbReference type="GO" id="GO:0005524">
    <property type="term" value="F:ATP binding"/>
    <property type="evidence" value="ECO:0007669"/>
    <property type="project" value="UniProtKB-KW"/>
</dbReference>
<name>A0A841I2G4_9DEIO</name>
<evidence type="ECO:0000313" key="4">
    <source>
        <dbReference type="EMBL" id="MBB6099463.1"/>
    </source>
</evidence>
<feature type="domain" description="ABC transporter" evidence="3">
    <location>
        <begin position="9"/>
        <end position="247"/>
    </location>
</feature>
<dbReference type="InterPro" id="IPR003439">
    <property type="entry name" value="ABC_transporter-like_ATP-bd"/>
</dbReference>
<dbReference type="PANTHER" id="PTHR43158">
    <property type="entry name" value="SKFA PEPTIDE EXPORT ATP-BINDING PROTEIN SKFE"/>
    <property type="match status" value="1"/>
</dbReference>
<protein>
    <submittedName>
        <fullName evidence="4">Molybdate transport system ATP-binding protein</fullName>
    </submittedName>
</protein>
<comment type="caution">
    <text evidence="4">The sequence shown here is derived from an EMBL/GenBank/DDBJ whole genome shotgun (WGS) entry which is preliminary data.</text>
</comment>
<dbReference type="GO" id="GO:0016887">
    <property type="term" value="F:ATP hydrolysis activity"/>
    <property type="evidence" value="ECO:0007669"/>
    <property type="project" value="InterPro"/>
</dbReference>
<dbReference type="InterPro" id="IPR027417">
    <property type="entry name" value="P-loop_NTPase"/>
</dbReference>
<accession>A0A841I2G4</accession>
<gene>
    <name evidence="4" type="ORF">HNR42_002913</name>
</gene>
<dbReference type="Proteomes" id="UP000569951">
    <property type="component" value="Unassembled WGS sequence"/>
</dbReference>
<dbReference type="PROSITE" id="PS50893">
    <property type="entry name" value="ABC_TRANSPORTER_2"/>
    <property type="match status" value="2"/>
</dbReference>
<dbReference type="InterPro" id="IPR017871">
    <property type="entry name" value="ABC_transporter-like_CS"/>
</dbReference>
<dbReference type="SUPFAM" id="SSF52540">
    <property type="entry name" value="P-loop containing nucleoside triphosphate hydrolases"/>
    <property type="match status" value="2"/>
</dbReference>
<dbReference type="PANTHER" id="PTHR43158:SF2">
    <property type="entry name" value="SKFA PEPTIDE EXPORT ATP-BINDING PROTEIN SKFE"/>
    <property type="match status" value="1"/>
</dbReference>
<dbReference type="AlphaFoldDB" id="A0A841I2G4"/>
<dbReference type="Pfam" id="PF00005">
    <property type="entry name" value="ABC_tran"/>
    <property type="match status" value="2"/>
</dbReference>
<evidence type="ECO:0000313" key="5">
    <source>
        <dbReference type="Proteomes" id="UP000569951"/>
    </source>
</evidence>